<dbReference type="AlphaFoldDB" id="D2HND1"/>
<protein>
    <recommendedName>
        <fullName evidence="9">Sm protein F</fullName>
    </recommendedName>
</protein>
<dbReference type="PANTHER" id="PTHR11021:SF0">
    <property type="entry name" value="SMALL NUCLEAR RIBONUCLEOPROTEIN F"/>
    <property type="match status" value="1"/>
</dbReference>
<comment type="subcellular location">
    <subcellularLocation>
        <location evidence="1">Nucleus</location>
    </subcellularLocation>
</comment>
<gene>
    <name evidence="11" type="ORF">PANDA_013190</name>
</gene>
<evidence type="ECO:0000256" key="2">
    <source>
        <dbReference type="ARBA" id="ARBA00007927"/>
    </source>
</evidence>
<dbReference type="GO" id="GO:0000398">
    <property type="term" value="P:mRNA splicing, via spliceosome"/>
    <property type="evidence" value="ECO:0007669"/>
    <property type="project" value="InterPro"/>
</dbReference>
<dbReference type="PANTHER" id="PTHR11021">
    <property type="entry name" value="SMALL NUCLEAR RIBONUCLEOPROTEIN F SNRNP-F"/>
    <property type="match status" value="1"/>
</dbReference>
<dbReference type="SMART" id="SM00651">
    <property type="entry name" value="Sm"/>
    <property type="match status" value="1"/>
</dbReference>
<dbReference type="SUPFAM" id="SSF50182">
    <property type="entry name" value="Sm-like ribonucleoproteins"/>
    <property type="match status" value="1"/>
</dbReference>
<accession>D2HND1</accession>
<keyword evidence="4" id="KW-0747">Spliceosome</keyword>
<evidence type="ECO:0000256" key="3">
    <source>
        <dbReference type="ARBA" id="ARBA00022664"/>
    </source>
</evidence>
<keyword evidence="7" id="KW-0539">Nucleus</keyword>
<dbReference type="GO" id="GO:0003723">
    <property type="term" value="F:RNA binding"/>
    <property type="evidence" value="ECO:0007669"/>
    <property type="project" value="UniProtKB-KW"/>
</dbReference>
<evidence type="ECO:0000259" key="10">
    <source>
        <dbReference type="PROSITE" id="PS52002"/>
    </source>
</evidence>
<evidence type="ECO:0000256" key="8">
    <source>
        <dbReference type="ARBA" id="ARBA00023274"/>
    </source>
</evidence>
<dbReference type="InterPro" id="IPR001163">
    <property type="entry name" value="Sm_dom_euk/arc"/>
</dbReference>
<evidence type="ECO:0000256" key="4">
    <source>
        <dbReference type="ARBA" id="ARBA00022728"/>
    </source>
</evidence>
<feature type="domain" description="Sm" evidence="10">
    <location>
        <begin position="3"/>
        <end position="75"/>
    </location>
</feature>
<keyword evidence="3" id="KW-0507">mRNA processing</keyword>
<dbReference type="Gene3D" id="2.30.30.100">
    <property type="match status" value="1"/>
</dbReference>
<evidence type="ECO:0000256" key="1">
    <source>
        <dbReference type="ARBA" id="ARBA00004123"/>
    </source>
</evidence>
<dbReference type="InterPro" id="IPR010920">
    <property type="entry name" value="LSM_dom_sf"/>
</dbReference>
<dbReference type="InterPro" id="IPR047575">
    <property type="entry name" value="Sm"/>
</dbReference>
<proteinExistence type="inferred from homology"/>
<reference evidence="11" key="1">
    <citation type="journal article" date="2010" name="Nature">
        <title>The sequence and de novo assembly of the giant panda genome.</title>
        <authorList>
            <person name="Li R."/>
            <person name="Fan W."/>
            <person name="Tian G."/>
            <person name="Zhu H."/>
            <person name="He L."/>
            <person name="Cai J."/>
            <person name="Huang Q."/>
            <person name="Cai Q."/>
            <person name="Li B."/>
            <person name="Bai Y."/>
            <person name="Zhang Z."/>
            <person name="Zhang Y."/>
            <person name="Wang W."/>
            <person name="Li J."/>
            <person name="Wei F."/>
            <person name="Li H."/>
            <person name="Jian M."/>
            <person name="Li J."/>
            <person name="Zhang Z."/>
            <person name="Nielsen R."/>
            <person name="Li D."/>
            <person name="Gu W."/>
            <person name="Yang Z."/>
            <person name="Xuan Z."/>
            <person name="Ryder O.A."/>
            <person name="Leung F.C."/>
            <person name="Zhou Y."/>
            <person name="Cao J."/>
            <person name="Sun X."/>
            <person name="Fu Y."/>
            <person name="Fang X."/>
            <person name="Guo X."/>
            <person name="Wang B."/>
            <person name="Hou R."/>
            <person name="Shen F."/>
            <person name="Mu B."/>
            <person name="Ni P."/>
            <person name="Lin R."/>
            <person name="Qian W."/>
            <person name="Wang G."/>
            <person name="Yu C."/>
            <person name="Nie W."/>
            <person name="Wang J."/>
            <person name="Wu Z."/>
            <person name="Liang H."/>
            <person name="Min J."/>
            <person name="Wu Q."/>
            <person name="Cheng S."/>
            <person name="Ruan J."/>
            <person name="Wang M."/>
            <person name="Shi Z."/>
            <person name="Wen M."/>
            <person name="Liu B."/>
            <person name="Ren X."/>
            <person name="Zheng H."/>
            <person name="Dong D."/>
            <person name="Cook K."/>
            <person name="Shan G."/>
            <person name="Zhang H."/>
            <person name="Kosiol C."/>
            <person name="Xie X."/>
            <person name="Lu Z."/>
            <person name="Zheng H."/>
            <person name="Li Y."/>
            <person name="Steiner C.C."/>
            <person name="Lam T.T."/>
            <person name="Lin S."/>
            <person name="Zhang Q."/>
            <person name="Li G."/>
            <person name="Tian J."/>
            <person name="Gong T."/>
            <person name="Liu H."/>
            <person name="Zhang D."/>
            <person name="Fang L."/>
            <person name="Ye C."/>
            <person name="Zhang J."/>
            <person name="Hu W."/>
            <person name="Xu A."/>
            <person name="Ren Y."/>
            <person name="Zhang G."/>
            <person name="Bruford M.W."/>
            <person name="Li Q."/>
            <person name="Ma L."/>
            <person name="Guo Y."/>
            <person name="An N."/>
            <person name="Hu Y."/>
            <person name="Zheng Y."/>
            <person name="Shi Y."/>
            <person name="Li Z."/>
            <person name="Liu Q."/>
            <person name="Chen Y."/>
            <person name="Zhao J."/>
            <person name="Qu N."/>
            <person name="Zhao S."/>
            <person name="Tian F."/>
            <person name="Wang X."/>
            <person name="Wang H."/>
            <person name="Xu L."/>
            <person name="Liu X."/>
            <person name="Vinar T."/>
            <person name="Wang Y."/>
            <person name="Lam T.W."/>
            <person name="Yiu S.M."/>
            <person name="Liu S."/>
            <person name="Zhang H."/>
            <person name="Li D."/>
            <person name="Huang Y."/>
            <person name="Wang X."/>
            <person name="Yang G."/>
            <person name="Jiang Z."/>
            <person name="Wang J."/>
            <person name="Qin N."/>
            <person name="Li L."/>
            <person name="Li J."/>
            <person name="Bolund L."/>
            <person name="Kristiansen K."/>
            <person name="Wong G.K."/>
            <person name="Olson M."/>
            <person name="Zhang X."/>
            <person name="Li S."/>
            <person name="Yang H."/>
            <person name="Wang J."/>
            <person name="Wang J."/>
        </authorList>
    </citation>
    <scope>NUCLEOTIDE SEQUENCE [LARGE SCALE GENOMIC DNA]</scope>
</reference>
<comment type="similarity">
    <text evidence="2">Belongs to the snRNP Sm proteins family. SmF/LSm6 subfamily.</text>
</comment>
<evidence type="ECO:0000256" key="6">
    <source>
        <dbReference type="ARBA" id="ARBA00023187"/>
    </source>
</evidence>
<feature type="non-terminal residue" evidence="11">
    <location>
        <position position="1"/>
    </location>
</feature>
<dbReference type="InterPro" id="IPR034100">
    <property type="entry name" value="Sm_F"/>
</dbReference>
<dbReference type="EMBL" id="GL193083">
    <property type="protein sequence ID" value="EFB20280.1"/>
    <property type="molecule type" value="Genomic_DNA"/>
</dbReference>
<dbReference type="CDD" id="cd01722">
    <property type="entry name" value="Sm_F"/>
    <property type="match status" value="1"/>
</dbReference>
<evidence type="ECO:0000256" key="9">
    <source>
        <dbReference type="ARBA" id="ARBA00030144"/>
    </source>
</evidence>
<dbReference type="InParanoid" id="D2HND1"/>
<evidence type="ECO:0000313" key="11">
    <source>
        <dbReference type="EMBL" id="EFB20280.1"/>
    </source>
</evidence>
<evidence type="ECO:0000256" key="5">
    <source>
        <dbReference type="ARBA" id="ARBA00022884"/>
    </source>
</evidence>
<feature type="non-terminal residue" evidence="11">
    <location>
        <position position="75"/>
    </location>
</feature>
<sequence length="75" mass="8406">PLNPEPFLNGLPGRPVMGELQWGMECKGSLVLVGGYMNMQLANVKERIDGILSGRLSEVLIKRNNVFYIRSTEEE</sequence>
<evidence type="ECO:0000256" key="7">
    <source>
        <dbReference type="ARBA" id="ARBA00023242"/>
    </source>
</evidence>
<dbReference type="GO" id="GO:0034715">
    <property type="term" value="C:pICln-Sm protein complex"/>
    <property type="evidence" value="ECO:0007669"/>
    <property type="project" value="TreeGrafter"/>
</dbReference>
<dbReference type="InterPro" id="IPR016487">
    <property type="entry name" value="Lsm6/sSmF"/>
</dbReference>
<keyword evidence="5" id="KW-0694">RNA-binding</keyword>
<dbReference type="PIRSF" id="PIRSF006609">
    <property type="entry name" value="snRNP_SmF"/>
    <property type="match status" value="1"/>
</dbReference>
<dbReference type="Pfam" id="PF01423">
    <property type="entry name" value="LSM"/>
    <property type="match status" value="1"/>
</dbReference>
<keyword evidence="6" id="KW-0508">mRNA splicing</keyword>
<dbReference type="GO" id="GO:0005685">
    <property type="term" value="C:U1 snRNP"/>
    <property type="evidence" value="ECO:0007669"/>
    <property type="project" value="TreeGrafter"/>
</dbReference>
<dbReference type="GO" id="GO:0071013">
    <property type="term" value="C:catalytic step 2 spliceosome"/>
    <property type="evidence" value="ECO:0007669"/>
    <property type="project" value="TreeGrafter"/>
</dbReference>
<name>D2HND1_AILME</name>
<keyword evidence="8" id="KW-0687">Ribonucleoprotein</keyword>
<dbReference type="PROSITE" id="PS52002">
    <property type="entry name" value="SM"/>
    <property type="match status" value="1"/>
</dbReference>
<organism evidence="11">
    <name type="scientific">Ailuropoda melanoleuca</name>
    <name type="common">Giant panda</name>
    <dbReference type="NCBI Taxonomy" id="9646"/>
    <lineage>
        <taxon>Eukaryota</taxon>
        <taxon>Metazoa</taxon>
        <taxon>Chordata</taxon>
        <taxon>Craniata</taxon>
        <taxon>Vertebrata</taxon>
        <taxon>Euteleostomi</taxon>
        <taxon>Mammalia</taxon>
        <taxon>Eutheria</taxon>
        <taxon>Laurasiatheria</taxon>
        <taxon>Carnivora</taxon>
        <taxon>Caniformia</taxon>
        <taxon>Ursidae</taxon>
        <taxon>Ailuropoda</taxon>
    </lineage>
</organism>